<dbReference type="GO" id="GO:0016747">
    <property type="term" value="F:acyltransferase activity, transferring groups other than amino-acyl groups"/>
    <property type="evidence" value="ECO:0007669"/>
    <property type="project" value="InterPro"/>
</dbReference>
<feature type="transmembrane region" description="Helical" evidence="1">
    <location>
        <begin position="236"/>
        <end position="254"/>
    </location>
</feature>
<keyword evidence="3" id="KW-0808">Transferase</keyword>
<feature type="transmembrane region" description="Helical" evidence="1">
    <location>
        <begin position="205"/>
        <end position="224"/>
    </location>
</feature>
<feature type="transmembrane region" description="Helical" evidence="1">
    <location>
        <begin position="327"/>
        <end position="344"/>
    </location>
</feature>
<evidence type="ECO:0000313" key="3">
    <source>
        <dbReference type="EMBL" id="QNT98192.1"/>
    </source>
</evidence>
<feature type="domain" description="Acyltransferase 3" evidence="2">
    <location>
        <begin position="24"/>
        <end position="344"/>
    </location>
</feature>
<reference evidence="3 4" key="1">
    <citation type="submission" date="2020-04" db="EMBL/GenBank/DDBJ databases">
        <title>Characterization and engineering of Streptomyces griseofuscus DSM40191 as a potential heterologous host for expression of BGCs.</title>
        <authorList>
            <person name="Gren T."/>
            <person name="Whitford C.M."/>
            <person name="Mohite O.S."/>
            <person name="Joergensen T.S."/>
            <person name="Nielsen J.B."/>
            <person name="Lee S.Y."/>
            <person name="Weber T."/>
        </authorList>
    </citation>
    <scope>NUCLEOTIDE SEQUENCE [LARGE SCALE GENOMIC DNA]</scope>
    <source>
        <strain evidence="3 4">DSM 40191</strain>
        <plasmid evidence="3 4">pSGRIFU1</plasmid>
    </source>
</reference>
<keyword evidence="3" id="KW-0012">Acyltransferase</keyword>
<evidence type="ECO:0000313" key="4">
    <source>
        <dbReference type="Proteomes" id="UP000516422"/>
    </source>
</evidence>
<dbReference type="GO" id="GO:0016020">
    <property type="term" value="C:membrane"/>
    <property type="evidence" value="ECO:0007669"/>
    <property type="project" value="TreeGrafter"/>
</dbReference>
<dbReference type="EMBL" id="CP051007">
    <property type="protein sequence ID" value="QNT98192.1"/>
    <property type="molecule type" value="Genomic_DNA"/>
</dbReference>
<gene>
    <name evidence="3" type="ORF">HEP81_07964</name>
</gene>
<evidence type="ECO:0000256" key="1">
    <source>
        <dbReference type="SAM" id="Phobius"/>
    </source>
</evidence>
<geneLocation type="plasmid" evidence="3 4">
    <name>pSGRIFU1</name>
</geneLocation>
<accession>A0A7H1QD12</accession>
<feature type="transmembrane region" description="Helical" evidence="1">
    <location>
        <begin position="90"/>
        <end position="110"/>
    </location>
</feature>
<evidence type="ECO:0000259" key="2">
    <source>
        <dbReference type="Pfam" id="PF01757"/>
    </source>
</evidence>
<keyword evidence="1" id="KW-0472">Membrane</keyword>
<feature type="transmembrane region" description="Helical" evidence="1">
    <location>
        <begin position="180"/>
        <end position="199"/>
    </location>
</feature>
<keyword evidence="1" id="KW-1133">Transmembrane helix</keyword>
<dbReference type="AlphaFoldDB" id="A0A7H1QD12"/>
<dbReference type="KEGG" id="sgf:HEP81_07964"/>
<sequence length="387" mass="41641">MSSPDTTLSRPSRTTAAATGFRPDIQALRALAVSLVVLTHVWPTLLSGGFVGVDVFFVISGYLISSRLVREIETTGRIRIAHFYARRVRRLLPAACLVLLCVVVAVRVLAPRESWADNAHQVMASALYAQNWLLGAHPIDVTKVTAVASYWSLSVEEQFYLCWPLLLLLLFKLRAPWARLASVAGLGVVSLLYCVHLTATDPVPAYFITPVRVWEFVLGALIVLAESRLALRTTAANAASLLGFAAILGSAFLFTGRTPFPGSAALVPALGAALVIAAGLRSPRQWHTVLTSSKPVQVLGGISYSLYLWHWPLLMLVPLAMPGSAQTLPVHLGIVAAALLLSYASKRLVEDPLRTWAPLADSPRLTFAAMVVVVAAVCLAAGTLLWP</sequence>
<dbReference type="InterPro" id="IPR002656">
    <property type="entry name" value="Acyl_transf_3_dom"/>
</dbReference>
<feature type="transmembrane region" description="Helical" evidence="1">
    <location>
        <begin position="301"/>
        <end position="321"/>
    </location>
</feature>
<dbReference type="Proteomes" id="UP000516422">
    <property type="component" value="Plasmid pSGRIFU1"/>
</dbReference>
<protein>
    <submittedName>
        <fullName evidence="3">Acyltransferase</fullName>
    </submittedName>
</protein>
<dbReference type="PANTHER" id="PTHR23028">
    <property type="entry name" value="ACETYLTRANSFERASE"/>
    <property type="match status" value="1"/>
</dbReference>
<organism evidence="3 4">
    <name type="scientific">Streptomyces griseofuscus</name>
    <dbReference type="NCBI Taxonomy" id="146922"/>
    <lineage>
        <taxon>Bacteria</taxon>
        <taxon>Bacillati</taxon>
        <taxon>Actinomycetota</taxon>
        <taxon>Actinomycetes</taxon>
        <taxon>Kitasatosporales</taxon>
        <taxon>Streptomycetaceae</taxon>
        <taxon>Streptomyces</taxon>
    </lineage>
</organism>
<proteinExistence type="predicted"/>
<dbReference type="GeneID" id="91467450"/>
<feature type="transmembrane region" description="Helical" evidence="1">
    <location>
        <begin position="45"/>
        <end position="69"/>
    </location>
</feature>
<feature type="transmembrane region" description="Helical" evidence="1">
    <location>
        <begin position="158"/>
        <end position="173"/>
    </location>
</feature>
<name>A0A7H1QD12_9ACTN</name>
<keyword evidence="3" id="KW-0614">Plasmid</keyword>
<feature type="transmembrane region" description="Helical" evidence="1">
    <location>
        <begin position="365"/>
        <end position="386"/>
    </location>
</feature>
<dbReference type="InterPro" id="IPR050879">
    <property type="entry name" value="Acyltransferase_3"/>
</dbReference>
<dbReference type="Pfam" id="PF01757">
    <property type="entry name" value="Acyl_transf_3"/>
    <property type="match status" value="1"/>
</dbReference>
<feature type="transmembrane region" description="Helical" evidence="1">
    <location>
        <begin position="260"/>
        <end position="280"/>
    </location>
</feature>
<keyword evidence="1" id="KW-0812">Transmembrane</keyword>
<dbReference type="PANTHER" id="PTHR23028:SF53">
    <property type="entry name" value="ACYL_TRANSF_3 DOMAIN-CONTAINING PROTEIN"/>
    <property type="match status" value="1"/>
</dbReference>
<dbReference type="RefSeq" id="WP_051850400.1">
    <property type="nucleotide sequence ID" value="NZ_CP051007.1"/>
</dbReference>
<dbReference type="GO" id="GO:0009103">
    <property type="term" value="P:lipopolysaccharide biosynthetic process"/>
    <property type="evidence" value="ECO:0007669"/>
    <property type="project" value="TreeGrafter"/>
</dbReference>